<dbReference type="STRING" id="4558.C5Y970"/>
<dbReference type="GO" id="GO:0016020">
    <property type="term" value="C:membrane"/>
    <property type="evidence" value="ECO:0007669"/>
    <property type="project" value="UniProtKB-SubCell"/>
</dbReference>
<proteinExistence type="inferred from homology"/>
<dbReference type="InterPro" id="IPR004326">
    <property type="entry name" value="Mlo"/>
</dbReference>
<keyword evidence="3 8" id="KW-0812">Transmembrane</keyword>
<dbReference type="AlphaFoldDB" id="C5Y970"/>
<accession>C5Y970</accession>
<dbReference type="PANTHER" id="PTHR31942">
    <property type="entry name" value="MLO-LIKE PROTEIN 1"/>
    <property type="match status" value="1"/>
</dbReference>
<keyword evidence="5 8" id="KW-1133">Transmembrane helix</keyword>
<sequence length="159" mass="17998">MPEPEETSLEGTPTWIVASVCSVIVLILLRLRADAAAGQVPLLSLPSLEQIHVFIFVLAITHVVLSAITVLLGLLQLALRFICPDVQMDALGTVRSFFKQFYGLLTQDDYDAMRLGFFLVNHGDDDTWLHAVDFFARQLYRRQYFRKSGRRHFVPCCSP</sequence>
<evidence type="ECO:0000256" key="4">
    <source>
        <dbReference type="ARBA" id="ARBA00022821"/>
    </source>
</evidence>
<evidence type="ECO:0000256" key="3">
    <source>
        <dbReference type="ARBA" id="ARBA00022692"/>
    </source>
</evidence>
<evidence type="ECO:0000256" key="1">
    <source>
        <dbReference type="ARBA" id="ARBA00004141"/>
    </source>
</evidence>
<name>C5Y970_SORBI</name>
<dbReference type="EMBL" id="CM000765">
    <property type="protein sequence ID" value="EES12235.1"/>
    <property type="molecule type" value="Genomic_DNA"/>
</dbReference>
<reference evidence="10" key="2">
    <citation type="journal article" date="2018" name="Plant J.">
        <title>The Sorghum bicolor reference genome: improved assembly, gene annotations, a transcriptome atlas, and signatures of genome organization.</title>
        <authorList>
            <person name="McCormick R.F."/>
            <person name="Truong S.K."/>
            <person name="Sreedasyam A."/>
            <person name="Jenkins J."/>
            <person name="Shu S."/>
            <person name="Sims D."/>
            <person name="Kennedy M."/>
            <person name="Amirebrahimi M."/>
            <person name="Weers B.D."/>
            <person name="McKinley B."/>
            <person name="Mattison A."/>
            <person name="Morishige D.T."/>
            <person name="Grimwood J."/>
            <person name="Schmutz J."/>
            <person name="Mullet J.E."/>
        </authorList>
    </citation>
    <scope>NUCLEOTIDE SEQUENCE [LARGE SCALE GENOMIC DNA]</scope>
    <source>
        <strain evidence="10">cv. BTx623</strain>
    </source>
</reference>
<keyword evidence="6 8" id="KW-0472">Membrane</keyword>
<evidence type="ECO:0000256" key="6">
    <source>
        <dbReference type="ARBA" id="ARBA00023136"/>
    </source>
</evidence>
<comment type="similarity">
    <text evidence="2">Belongs to the MLO family.</text>
</comment>
<protein>
    <submittedName>
        <fullName evidence="9">Uncharacterized protein</fullName>
    </submittedName>
</protein>
<organism evidence="9 10">
    <name type="scientific">Sorghum bicolor</name>
    <name type="common">Sorghum</name>
    <name type="synonym">Sorghum vulgare</name>
    <dbReference type="NCBI Taxonomy" id="4558"/>
    <lineage>
        <taxon>Eukaryota</taxon>
        <taxon>Viridiplantae</taxon>
        <taxon>Streptophyta</taxon>
        <taxon>Embryophyta</taxon>
        <taxon>Tracheophyta</taxon>
        <taxon>Spermatophyta</taxon>
        <taxon>Magnoliopsida</taxon>
        <taxon>Liliopsida</taxon>
        <taxon>Poales</taxon>
        <taxon>Poaceae</taxon>
        <taxon>PACMAD clade</taxon>
        <taxon>Panicoideae</taxon>
        <taxon>Andropogonodae</taxon>
        <taxon>Andropogoneae</taxon>
        <taxon>Sorghinae</taxon>
        <taxon>Sorghum</taxon>
    </lineage>
</organism>
<comment type="subcellular location">
    <subcellularLocation>
        <location evidence="1">Membrane</location>
        <topology evidence="1">Multi-pass membrane protein</topology>
    </subcellularLocation>
</comment>
<dbReference type="Pfam" id="PF03094">
    <property type="entry name" value="Mlo"/>
    <property type="match status" value="1"/>
</dbReference>
<evidence type="ECO:0000256" key="8">
    <source>
        <dbReference type="SAM" id="Phobius"/>
    </source>
</evidence>
<evidence type="ECO:0000256" key="2">
    <source>
        <dbReference type="ARBA" id="ARBA00006574"/>
    </source>
</evidence>
<keyword evidence="10" id="KW-1185">Reference proteome</keyword>
<dbReference type="Proteomes" id="UP000000768">
    <property type="component" value="Chromosome 6"/>
</dbReference>
<evidence type="ECO:0000256" key="5">
    <source>
        <dbReference type="ARBA" id="ARBA00022989"/>
    </source>
</evidence>
<dbReference type="GO" id="GO:0006952">
    <property type="term" value="P:defense response"/>
    <property type="evidence" value="ECO:0007669"/>
    <property type="project" value="UniProtKB-KW"/>
</dbReference>
<dbReference type="Gramene" id="EES12235">
    <property type="protein sequence ID" value="EES12235"/>
    <property type="gene ID" value="SORBI_3006G092600"/>
</dbReference>
<feature type="transmembrane region" description="Helical" evidence="8">
    <location>
        <begin position="12"/>
        <end position="31"/>
    </location>
</feature>
<keyword evidence="4" id="KW-0611">Plant defense</keyword>
<evidence type="ECO:0000313" key="9">
    <source>
        <dbReference type="EMBL" id="EES12235.1"/>
    </source>
</evidence>
<keyword evidence="7" id="KW-0568">Pathogenesis-related protein</keyword>
<dbReference type="PANTHER" id="PTHR31942:SF68">
    <property type="entry name" value="MLO-LIKE PROTEIN"/>
    <property type="match status" value="1"/>
</dbReference>
<feature type="transmembrane region" description="Helical" evidence="8">
    <location>
        <begin position="51"/>
        <end position="79"/>
    </location>
</feature>
<evidence type="ECO:0000313" key="10">
    <source>
        <dbReference type="Proteomes" id="UP000000768"/>
    </source>
</evidence>
<reference evidence="9 10" key="1">
    <citation type="journal article" date="2009" name="Nature">
        <title>The Sorghum bicolor genome and the diversification of grasses.</title>
        <authorList>
            <person name="Paterson A.H."/>
            <person name="Bowers J.E."/>
            <person name="Bruggmann R."/>
            <person name="Dubchak I."/>
            <person name="Grimwood J."/>
            <person name="Gundlach H."/>
            <person name="Haberer G."/>
            <person name="Hellsten U."/>
            <person name="Mitros T."/>
            <person name="Poliakov A."/>
            <person name="Schmutz J."/>
            <person name="Spannagl M."/>
            <person name="Tang H."/>
            <person name="Wang X."/>
            <person name="Wicker T."/>
            <person name="Bharti A.K."/>
            <person name="Chapman J."/>
            <person name="Feltus F.A."/>
            <person name="Gowik U."/>
            <person name="Grigoriev I.V."/>
            <person name="Lyons E."/>
            <person name="Maher C.A."/>
            <person name="Martis M."/>
            <person name="Narechania A."/>
            <person name="Otillar R.P."/>
            <person name="Penning B.W."/>
            <person name="Salamov A.A."/>
            <person name="Wang Y."/>
            <person name="Zhang L."/>
            <person name="Carpita N.C."/>
            <person name="Freeling M."/>
            <person name="Gingle A.R."/>
            <person name="Hash C.T."/>
            <person name="Keller B."/>
            <person name="Klein P."/>
            <person name="Kresovich S."/>
            <person name="McCann M.C."/>
            <person name="Ming R."/>
            <person name="Peterson D.G."/>
            <person name="Mehboob-ur-Rahman"/>
            <person name="Ware D."/>
            <person name="Westhoff P."/>
            <person name="Mayer K.F."/>
            <person name="Messing J."/>
            <person name="Rokhsar D.S."/>
        </authorList>
    </citation>
    <scope>NUCLEOTIDE SEQUENCE [LARGE SCALE GENOMIC DNA]</scope>
    <source>
        <strain evidence="10">cv. BTx623</strain>
    </source>
</reference>
<evidence type="ECO:0000256" key="7">
    <source>
        <dbReference type="ARBA" id="ARBA00023265"/>
    </source>
</evidence>
<gene>
    <name evidence="9" type="ORF">SORBI_3006G092600</name>
</gene>
<dbReference type="InParanoid" id="C5Y970"/>
<dbReference type="HOGENOM" id="CLU_1663814_0_0_1"/>